<feature type="region of interest" description="Disordered" evidence="1">
    <location>
        <begin position="2275"/>
        <end position="2332"/>
    </location>
</feature>
<feature type="region of interest" description="Disordered" evidence="1">
    <location>
        <begin position="560"/>
        <end position="579"/>
    </location>
</feature>
<feature type="compositionally biased region" description="Low complexity" evidence="1">
    <location>
        <begin position="2630"/>
        <end position="2641"/>
    </location>
</feature>
<feature type="region of interest" description="Disordered" evidence="1">
    <location>
        <begin position="896"/>
        <end position="942"/>
    </location>
</feature>
<feature type="compositionally biased region" description="Gly residues" evidence="1">
    <location>
        <begin position="1281"/>
        <end position="1307"/>
    </location>
</feature>
<dbReference type="Proteomes" id="UP001286313">
    <property type="component" value="Unassembled WGS sequence"/>
</dbReference>
<feature type="compositionally biased region" description="Low complexity" evidence="1">
    <location>
        <begin position="905"/>
        <end position="939"/>
    </location>
</feature>
<evidence type="ECO:0000256" key="1">
    <source>
        <dbReference type="SAM" id="MobiDB-lite"/>
    </source>
</evidence>
<feature type="region of interest" description="Disordered" evidence="1">
    <location>
        <begin position="1241"/>
        <end position="1307"/>
    </location>
</feature>
<feature type="region of interest" description="Disordered" evidence="1">
    <location>
        <begin position="1858"/>
        <end position="1908"/>
    </location>
</feature>
<feature type="compositionally biased region" description="Low complexity" evidence="1">
    <location>
        <begin position="1573"/>
        <end position="1595"/>
    </location>
</feature>
<feature type="region of interest" description="Disordered" evidence="1">
    <location>
        <begin position="2200"/>
        <end position="2263"/>
    </location>
</feature>
<feature type="compositionally biased region" description="Polar residues" evidence="1">
    <location>
        <begin position="2213"/>
        <end position="2238"/>
    </location>
</feature>
<feature type="region of interest" description="Disordered" evidence="1">
    <location>
        <begin position="2993"/>
        <end position="3016"/>
    </location>
</feature>
<feature type="compositionally biased region" description="Low complexity" evidence="1">
    <location>
        <begin position="2900"/>
        <end position="2957"/>
    </location>
</feature>
<protein>
    <submittedName>
        <fullName evidence="4">Uncharacterized protein</fullName>
    </submittedName>
</protein>
<evidence type="ECO:0000313" key="5">
    <source>
        <dbReference type="Proteomes" id="UP001286313"/>
    </source>
</evidence>
<feature type="region of interest" description="Disordered" evidence="1">
    <location>
        <begin position="1551"/>
        <end position="1595"/>
    </location>
</feature>
<feature type="compositionally biased region" description="Basic residues" evidence="1">
    <location>
        <begin position="1337"/>
        <end position="1346"/>
    </location>
</feature>
<feature type="compositionally biased region" description="Low complexity" evidence="1">
    <location>
        <begin position="2294"/>
        <end position="2318"/>
    </location>
</feature>
<name>A0AAE1FQY8_PETCI</name>
<feature type="compositionally biased region" description="Polar residues" evidence="1">
    <location>
        <begin position="720"/>
        <end position="739"/>
    </location>
</feature>
<sequence>MRAGLEVMTAPLVVVVWVLCGVVGPVTSQRTGHPAASQNKANPGLVFPRLNINAYKPVDREGPQGPFYPLGAHDGDANGVEGEREESEHALQSLLHLRRFNNHHEVRRRSQGVRCGGAAGYFPTTHSLLSSSRFSLTPQFYSTPHPAHSSSTAHYSLTPRSSPTPFPSHSSLISLHSRQFSTTTPYSSPTPHSPFISNNTHSSSTPYSSLLPNLTHPSISSNLFLTPVSTASHLHTHLNPQLHSQHFPHSSDQPAFTGPYSLLFTPAATGYRGRKGDTYEAGPKETDLTHRHLYTREIPELNPLQVRGPPGNNPKPLTFTPLAHPIHPNITYSVPAPGPQFSPSLTLPPHFPSHDSHHPSPSLPSPPTTHPHSIFPLSPSHSPSGPITHAAGGPVEPAQLLLQDTNARPVAHGRPPSSVIAQPFPVVPESLLGTSEVAPATLSIVRKASNAPIVTPLPLDPASILVSGAASGQELASSSFFLGRPRQPPSYVFTTLPPPRAPVDPASLLVVAGYTSPTSITVPPPGYNPLLQELQKFNIVHVSDDIQPGIVSIPTPDSFYPTPSSPSPLSTHPTSLHHHQDRGAELIIPQPVIISNNTTTFSQESQPILSLPTSHLSDLTQSSSSSSPHLFHQIQQTYPFLRPQHPTFHSVQTPRFPPRFQGPFGSPLSPHLNYHNPSSNFPLYPPPYPQFARPIHPAPGVFLSPGSGNGNKVGPDGEGSTASVSASVQKEDSSANSEATGAGGYVSSSTTIVRGGTSTSNNNFYSRPPAPSPPPPPLGGGVGGGGGGGGGGGSSRRPPSLPAPPSPSLRPTIIVDGVVNKTALPRDVFPGSNLNIACSRRHGCPTFILRRRPPVPANGDFYPNTQVIDEEHQSRPSGNINIACHFQHGCPTYIINTTPRPAPASPSTTTTTTTTPVTTQAPPAQKNTDSPSIGESSSRPSEKDLVEALSLLVSLLNTSAPLHQQHHQHLGQQHPVPSPLLQVLQETGLKDLSDLQYRPSAPTPINPPYIQPQNKITAGQMGEVNPQVHHLGQQGGTSYKVVRVPQSAALAPSTLPDLLDNRQTLTLNPILFQHHPGPAPLLGKPGTQHLLRNRLFQAHLEAVQEAGLTPRPPGPLLSFTTETPTLEDIHMGVAVDNTPSLVELLGLGVQGVRGEGEPPTSEEGEGDPQQKDTRQQDHSHGHGNMMRRVMAAAMFGIPTTTAFLAAMGAPVAVLIPLGLAIPAILAGGFMDVNSGSGIGFGSHFHRHHNGHQHQHQHHTASPTITPTNNNDASNSPPGSTDEGGGGGGENGGGGSGGGGSGGGGRGGGMVGAIRRAVGTIPMIANRIANRMGLMSTQRRRRRRRRRDSPSGDTELTLQEAVESRPLLLQEDLDTLRNMTVYYNTLTKDANNNNNNNSTTNNNNTVQHPTREEIQHHRHYLISLLNKLRWRNGVGPASDNPAEEEDRRGESTEGIEDLGNGGDSQGVKEEGVDEIMREAGSENVKEGGDRNSVKDGGNSEDVKEVGDDEGMIENDEGEAMREVSNIDLHPSSSHIELRNVSLGSLHYSQPNISQATSSLSPSQQLFFSPPPPRTSSSSNTPKLSASNTTPSLSSNTSLVSVTPSVLTPKIPSPPSSTTPRFSLINSMPVSNTTPPSPSNNPVFTFSNTPSILPPYPNIIPHHLSFFNTTSHSTSKTPSSTRHPSSTSPLPLFITPQFPETLSQPQKKQEGTGDALLSSRPPWSSLSRIGLVPDAYSSSESPLSELQNLSPDVPTSHILNHHHHHHQAQGSPPQPDPSTRQSSFLANIVPPPAPTHHHHQQQQQHLLHPLTFPTDEAASLFVPLADLAPAPPVFVNSPVQASSSIGVPFPPPPFVIRNPSPSSHSFLSPPAPSDSSVNAPAPPSPSFISSPAPPSPSLVSATAPPPPPFVNPLSTLPQQESQALAAVAGFQGNLPESLVPVVLQYGEGGLLGLLAGSAPSSSSTTILGQPSQFSDYAALADALLELEGQPQSSFANLRPAVVMVSAENFQEVSDAPLDVIGEATASEAVQADFLTDVASTTALADAISNFITNIVDAISQFLTDLQDVLQDNPALVLLLLLSLLLLPLLFHKNSGYGGGGGGYHRRRVDAGRALLVGEEEEEKSLTARVLGDITYLTRLYQQPTQSHLYDQSYFDSPDSLYVRSFNRPDRHYAYNYNQPGNQNIKYDHNYNRQNSEYSHNYNHQHSQYDRHSNPKHSQYNNNNNHQDSHYIQNYNRQGNHYNQNSNHIRRNNHNNNHNNNRENHRISNYNQRDNQQYNLDYNNHSRGRNQYNLSSSNQNKPHRQNNNNNNNNHNNSPNCNHRGDRYAHPRNSFNSKYNHVQSHKIGLSFYPINGAAPIATAPHYVRQKTYSDHHNYQQQKDLERQDNYHSQDNPGQEDNHVNHSHDNKDRQDNSHGSHNKESHQNHTQTNHDNHSQDNQSQDNHNQDNHSQNNHRRTIQPLALFSQRDPKQQSPYNRRRDPFRGRPLSELLSGLPPTWLSLGLAEEAPRGFSGARRSSPRLHRTTPDHNSPDHTTRDHAIPGQTDPGHTTQEHSSPGHTTLVHTSQSHTSPDHTSPEQTMSSVRSSDALGHSPTTRNDHHSIIHDNNTPDQKRVVLNEVTGSVQTRPDQTNSVSSSPHVSIPSQTITPYREQAVLNHQASRSTQPLPTPGQPPPAPLSHHPRPQTVPSQTHTLQTGTAASQTPTLIHPVSNPSHRPHTDQGPSIRRHTDQQVHSTRPHDITFTASRSGVTEDSTVPSTSTPTGGSYSQQRYQFPASFKYPFSDHASAGAMSDNTRPPVVPVSPAVPSSLPSSQSHSQTYNLNQNPSSSPSPSQFLPSVSGSSSSLPSSPSQEPSSSSSYYLPSSHTRPSSSHHPATATLPQTRPSSSLTSTQLTSFSHRQASSSSSPQSSLSSQSSSLLSSLPQSSPHLTSSPPSSSSSSQSLSPSHPQSSHSPSSSSSTGSFVPSASLTNYHALVETLRIMNEINKLRQTPTVVGQTHSNTGQPVQSQPPPSHQYPVSSDVPIASSDLVPTPDLYFLNDAAKGASKLAPKITTAITDLVTNLGEAVGEFFSSIAEAISTFFQDIAKAINETPAVILLGLIPLFFVLISYFLTSGKGIGVGLHAMNQGGGYSGRTLWRGNALHSDLDDTEALARLLLAQIENFERRFLHDF</sequence>
<keyword evidence="2" id="KW-0812">Transmembrane</keyword>
<feature type="region of interest" description="Disordered" evidence="1">
    <location>
        <begin position="1151"/>
        <end position="1181"/>
    </location>
</feature>
<feature type="compositionally biased region" description="Basic and acidic residues" evidence="1">
    <location>
        <begin position="2395"/>
        <end position="2433"/>
    </location>
</feature>
<feature type="compositionally biased region" description="Low complexity" evidence="1">
    <location>
        <begin position="1714"/>
        <end position="1726"/>
    </location>
</feature>
<feature type="compositionally biased region" description="Polar residues" evidence="1">
    <location>
        <begin position="1259"/>
        <end position="1278"/>
    </location>
</feature>
<feature type="compositionally biased region" description="Low complexity" evidence="1">
    <location>
        <begin position="2823"/>
        <end position="2893"/>
    </location>
</feature>
<feature type="compositionally biased region" description="Pro residues" evidence="1">
    <location>
        <begin position="1878"/>
        <end position="1894"/>
    </location>
</feature>
<feature type="compositionally biased region" description="Pro residues" evidence="1">
    <location>
        <begin position="799"/>
        <end position="808"/>
    </location>
</feature>
<feature type="region of interest" description="Disordered" evidence="1">
    <location>
        <begin position="699"/>
        <end position="811"/>
    </location>
</feature>
<keyword evidence="2" id="KW-1133">Transmembrane helix</keyword>
<feature type="compositionally biased region" description="Low complexity" evidence="1">
    <location>
        <begin position="2434"/>
        <end position="2449"/>
    </location>
</feature>
<gene>
    <name evidence="4" type="ORF">Pcinc_016549</name>
</gene>
<feature type="compositionally biased region" description="Low complexity" evidence="1">
    <location>
        <begin position="181"/>
        <end position="194"/>
    </location>
</feature>
<proteinExistence type="predicted"/>
<feature type="compositionally biased region" description="Low complexity" evidence="1">
    <location>
        <begin position="1858"/>
        <end position="1877"/>
    </location>
</feature>
<feature type="compositionally biased region" description="Gly residues" evidence="1">
    <location>
        <begin position="779"/>
        <end position="794"/>
    </location>
</feature>
<keyword evidence="3" id="KW-0732">Signal</keyword>
<feature type="compositionally biased region" description="Basic and acidic residues" evidence="1">
    <location>
        <begin position="1465"/>
        <end position="1492"/>
    </location>
</feature>
<feature type="compositionally biased region" description="Polar residues" evidence="1">
    <location>
        <begin position="2544"/>
        <end position="2567"/>
    </location>
</feature>
<evidence type="ECO:0000256" key="2">
    <source>
        <dbReference type="SAM" id="Phobius"/>
    </source>
</evidence>
<feature type="transmembrane region" description="Helical" evidence="2">
    <location>
        <begin position="3092"/>
        <end position="3111"/>
    </location>
</feature>
<feature type="compositionally biased region" description="Polar residues" evidence="1">
    <location>
        <begin position="142"/>
        <end position="180"/>
    </location>
</feature>
<keyword evidence="2" id="KW-0472">Membrane</keyword>
<feature type="compositionally biased region" description="Basic residues" evidence="1">
    <location>
        <begin position="1243"/>
        <end position="1258"/>
    </location>
</feature>
<feature type="compositionally biased region" description="Pro residues" evidence="1">
    <location>
        <begin position="2664"/>
        <end position="2674"/>
    </location>
</feature>
<feature type="compositionally biased region" description="Low complexity" evidence="1">
    <location>
        <begin position="1556"/>
        <end position="1566"/>
    </location>
</feature>
<feature type="compositionally biased region" description="Polar residues" evidence="1">
    <location>
        <begin position="2683"/>
        <end position="2702"/>
    </location>
</feature>
<feature type="region of interest" description="Disordered" evidence="1">
    <location>
        <begin position="2384"/>
        <end position="2493"/>
    </location>
</feature>
<evidence type="ECO:0000256" key="3">
    <source>
        <dbReference type="SAM" id="SignalP"/>
    </source>
</evidence>
<feature type="compositionally biased region" description="Basic and acidic residues" evidence="1">
    <location>
        <begin position="2522"/>
        <end position="2537"/>
    </location>
</feature>
<accession>A0AAE1FQY8</accession>
<feature type="region of interest" description="Disordered" evidence="1">
    <location>
        <begin position="2655"/>
        <end position="2766"/>
    </location>
</feature>
<feature type="region of interest" description="Disordered" evidence="1">
    <location>
        <begin position="1328"/>
        <end position="1355"/>
    </location>
</feature>
<feature type="region of interest" description="Disordered" evidence="1">
    <location>
        <begin position="142"/>
        <end position="202"/>
    </location>
</feature>
<feature type="region of interest" description="Disordered" evidence="1">
    <location>
        <begin position="2506"/>
        <end position="2641"/>
    </location>
</feature>
<feature type="compositionally biased region" description="Pro residues" evidence="1">
    <location>
        <begin position="768"/>
        <end position="778"/>
    </location>
</feature>
<evidence type="ECO:0000313" key="4">
    <source>
        <dbReference type="EMBL" id="KAK3878862.1"/>
    </source>
</evidence>
<feature type="compositionally biased region" description="Polar residues" evidence="1">
    <location>
        <begin position="2275"/>
        <end position="2293"/>
    </location>
</feature>
<feature type="compositionally biased region" description="Low complexity" evidence="1">
    <location>
        <begin position="2799"/>
        <end position="2812"/>
    </location>
</feature>
<dbReference type="EMBL" id="JAWQEG010001520">
    <property type="protein sequence ID" value="KAK3878862.1"/>
    <property type="molecule type" value="Genomic_DNA"/>
</dbReference>
<feature type="region of interest" description="Disordered" evidence="1">
    <location>
        <begin position="330"/>
        <end position="393"/>
    </location>
</feature>
<keyword evidence="5" id="KW-1185">Reference proteome</keyword>
<feature type="compositionally biased region" description="Low complexity" evidence="1">
    <location>
        <begin position="1390"/>
        <end position="1404"/>
    </location>
</feature>
<feature type="compositionally biased region" description="Polar residues" evidence="1">
    <location>
        <begin position="1734"/>
        <end position="1748"/>
    </location>
</feature>
<feature type="compositionally biased region" description="Low complexity" evidence="1">
    <location>
        <begin position="1668"/>
        <end position="1687"/>
    </location>
</feature>
<feature type="region of interest" description="Disordered" evidence="1">
    <location>
        <begin position="1433"/>
        <end position="1512"/>
    </location>
</feature>
<feature type="region of interest" description="Disordered" evidence="1">
    <location>
        <begin position="1668"/>
        <end position="1804"/>
    </location>
</feature>
<feature type="compositionally biased region" description="Polar residues" evidence="1">
    <location>
        <begin position="2574"/>
        <end position="2583"/>
    </location>
</feature>
<feature type="region of interest" description="Disordered" evidence="1">
    <location>
        <begin position="2786"/>
        <end position="2962"/>
    </location>
</feature>
<feature type="signal peptide" evidence="3">
    <location>
        <begin position="1"/>
        <end position="28"/>
    </location>
</feature>
<feature type="chain" id="PRO_5042189760" evidence="3">
    <location>
        <begin position="29"/>
        <end position="3169"/>
    </location>
</feature>
<reference evidence="4" key="1">
    <citation type="submission" date="2023-10" db="EMBL/GenBank/DDBJ databases">
        <title>Genome assemblies of two species of porcelain crab, Petrolisthes cinctipes and Petrolisthes manimaculis (Anomura: Porcellanidae).</title>
        <authorList>
            <person name="Angst P."/>
        </authorList>
    </citation>
    <scope>NUCLEOTIDE SEQUENCE</scope>
    <source>
        <strain evidence="4">PB745_01</strain>
        <tissue evidence="4">Gill</tissue>
    </source>
</reference>
<organism evidence="4 5">
    <name type="scientific">Petrolisthes cinctipes</name>
    <name type="common">Flat porcelain crab</name>
    <dbReference type="NCBI Taxonomy" id="88211"/>
    <lineage>
        <taxon>Eukaryota</taxon>
        <taxon>Metazoa</taxon>
        <taxon>Ecdysozoa</taxon>
        <taxon>Arthropoda</taxon>
        <taxon>Crustacea</taxon>
        <taxon>Multicrustacea</taxon>
        <taxon>Malacostraca</taxon>
        <taxon>Eumalacostraca</taxon>
        <taxon>Eucarida</taxon>
        <taxon>Decapoda</taxon>
        <taxon>Pleocyemata</taxon>
        <taxon>Anomura</taxon>
        <taxon>Galatheoidea</taxon>
        <taxon>Porcellanidae</taxon>
        <taxon>Petrolisthes</taxon>
    </lineage>
</organism>
<feature type="region of interest" description="Disordered" evidence="1">
    <location>
        <begin position="1386"/>
        <end position="1405"/>
    </location>
</feature>
<feature type="compositionally biased region" description="Polar residues" evidence="1">
    <location>
        <begin position="2813"/>
        <end position="2822"/>
    </location>
</feature>
<feature type="compositionally biased region" description="Basic and acidic residues" evidence="1">
    <location>
        <begin position="1168"/>
        <end position="1180"/>
    </location>
</feature>
<feature type="compositionally biased region" description="Low complexity" evidence="1">
    <location>
        <begin position="2748"/>
        <end position="2765"/>
    </location>
</feature>
<feature type="compositionally biased region" description="Polar residues" evidence="1">
    <location>
        <begin position="2617"/>
        <end position="2629"/>
    </location>
</feature>
<comment type="caution">
    <text evidence="4">The sequence shown here is derived from an EMBL/GenBank/DDBJ whole genome shotgun (WGS) entry which is preliminary data.</text>
</comment>
<feature type="compositionally biased region" description="Polar residues" evidence="1">
    <location>
        <begin position="746"/>
        <end position="765"/>
    </location>
</feature>